<proteinExistence type="predicted"/>
<evidence type="ECO:0000313" key="1">
    <source>
        <dbReference type="EMBL" id="RRT61739.1"/>
    </source>
</evidence>
<gene>
    <name evidence="1" type="ORF">B296_00043949</name>
</gene>
<reference evidence="1 2" key="1">
    <citation type="journal article" date="2014" name="Agronomy (Basel)">
        <title>A Draft Genome Sequence for Ensete ventricosum, the Drought-Tolerant Tree Against Hunger.</title>
        <authorList>
            <person name="Harrison J."/>
            <person name="Moore K.A."/>
            <person name="Paszkiewicz K."/>
            <person name="Jones T."/>
            <person name="Grant M."/>
            <person name="Ambacheew D."/>
            <person name="Muzemil S."/>
            <person name="Studholme D.J."/>
        </authorList>
    </citation>
    <scope>NUCLEOTIDE SEQUENCE [LARGE SCALE GENOMIC DNA]</scope>
</reference>
<dbReference type="Proteomes" id="UP000287651">
    <property type="component" value="Unassembled WGS sequence"/>
</dbReference>
<protein>
    <submittedName>
        <fullName evidence="1">Uncharacterized protein</fullName>
    </submittedName>
</protein>
<evidence type="ECO:0000313" key="2">
    <source>
        <dbReference type="Proteomes" id="UP000287651"/>
    </source>
</evidence>
<dbReference type="AlphaFoldDB" id="A0A426ZCQ7"/>
<dbReference type="EMBL" id="AMZH03007267">
    <property type="protein sequence ID" value="RRT61739.1"/>
    <property type="molecule type" value="Genomic_DNA"/>
</dbReference>
<comment type="caution">
    <text evidence="1">The sequence shown here is derived from an EMBL/GenBank/DDBJ whole genome shotgun (WGS) entry which is preliminary data.</text>
</comment>
<accession>A0A426ZCQ7</accession>
<organism evidence="1 2">
    <name type="scientific">Ensete ventricosum</name>
    <name type="common">Abyssinian banana</name>
    <name type="synonym">Musa ensete</name>
    <dbReference type="NCBI Taxonomy" id="4639"/>
    <lineage>
        <taxon>Eukaryota</taxon>
        <taxon>Viridiplantae</taxon>
        <taxon>Streptophyta</taxon>
        <taxon>Embryophyta</taxon>
        <taxon>Tracheophyta</taxon>
        <taxon>Spermatophyta</taxon>
        <taxon>Magnoliopsida</taxon>
        <taxon>Liliopsida</taxon>
        <taxon>Zingiberales</taxon>
        <taxon>Musaceae</taxon>
        <taxon>Ensete</taxon>
    </lineage>
</organism>
<name>A0A426ZCQ7_ENSVE</name>
<sequence length="323" mass="35735">MGAVVERLAKVHHHIVVLGALGQWLRLDFSLRMLRVEPLKSHVAVTAFGPSTFDSFLRSTIASINESTSSLRRAQSSQASYRLECKVSNSYSRFLQRFYEDPTSALNWSMIACSSFARYSTTATTSWLAPNFSSLLAVRSTAILSCWSQTIQLMSWTRSTRMLTKCCCASSGSRPRHLVALPQVHDLASVGMLLNHRDDNLHGGGRVCDIMVSEQASKLNKQAKRIRNLAMVKYHGESSKMGQAGPLPQAAASGCKCKPAHKPDLCLENLSREGRRRLRGNRRGFITNPDIGWHLTYPKDGTAHHDALGSASSEKLCRSCIAR</sequence>